<dbReference type="GO" id="GO:0016301">
    <property type="term" value="F:kinase activity"/>
    <property type="evidence" value="ECO:0007669"/>
    <property type="project" value="UniProtKB-KW"/>
</dbReference>
<dbReference type="EMBL" id="JAHWGI010001149">
    <property type="protein sequence ID" value="KAK3923735.1"/>
    <property type="molecule type" value="Genomic_DNA"/>
</dbReference>
<evidence type="ECO:0000313" key="2">
    <source>
        <dbReference type="Proteomes" id="UP001219518"/>
    </source>
</evidence>
<organism evidence="1 2">
    <name type="scientific">Frankliniella fusca</name>
    <dbReference type="NCBI Taxonomy" id="407009"/>
    <lineage>
        <taxon>Eukaryota</taxon>
        <taxon>Metazoa</taxon>
        <taxon>Ecdysozoa</taxon>
        <taxon>Arthropoda</taxon>
        <taxon>Hexapoda</taxon>
        <taxon>Insecta</taxon>
        <taxon>Pterygota</taxon>
        <taxon>Neoptera</taxon>
        <taxon>Paraneoptera</taxon>
        <taxon>Thysanoptera</taxon>
        <taxon>Terebrantia</taxon>
        <taxon>Thripoidea</taxon>
        <taxon>Thripidae</taxon>
        <taxon>Frankliniella</taxon>
    </lineage>
</organism>
<keyword evidence="2" id="KW-1185">Reference proteome</keyword>
<protein>
    <submittedName>
        <fullName evidence="1">Isocitrate dehydrogenase kinase/phosphatase</fullName>
    </submittedName>
</protein>
<evidence type="ECO:0000313" key="1">
    <source>
        <dbReference type="EMBL" id="KAK3923735.1"/>
    </source>
</evidence>
<name>A0AAE1LLB6_9NEOP</name>
<keyword evidence="1" id="KW-0418">Kinase</keyword>
<gene>
    <name evidence="1" type="ORF">KUF71_002144</name>
</gene>
<accession>A0AAE1LLB6</accession>
<sequence length="112" mass="12967">MRTMFVFCYYEYQEDARCLRCLPVPLHAAPTLSDEIRRGWAKTFDGSVCKVCGQQILRRYNLSCRCRLIPRRALAPPSILVTLVGPCSRQHRAPPCTARNFHDQRTREALIE</sequence>
<reference evidence="1" key="1">
    <citation type="submission" date="2021-07" db="EMBL/GenBank/DDBJ databases">
        <authorList>
            <person name="Catto M.A."/>
            <person name="Jacobson A."/>
            <person name="Kennedy G."/>
            <person name="Labadie P."/>
            <person name="Hunt B.G."/>
            <person name="Srinivasan R."/>
        </authorList>
    </citation>
    <scope>NUCLEOTIDE SEQUENCE</scope>
    <source>
        <strain evidence="1">PL_HMW_Pooled</strain>
        <tissue evidence="1">Head</tissue>
    </source>
</reference>
<reference evidence="1" key="2">
    <citation type="journal article" date="2023" name="BMC Genomics">
        <title>Pest status, molecular evolution, and epigenetic factors derived from the genome assembly of Frankliniella fusca, a thysanopteran phytovirus vector.</title>
        <authorList>
            <person name="Catto M.A."/>
            <person name="Labadie P.E."/>
            <person name="Jacobson A.L."/>
            <person name="Kennedy G.G."/>
            <person name="Srinivasan R."/>
            <person name="Hunt B.G."/>
        </authorList>
    </citation>
    <scope>NUCLEOTIDE SEQUENCE</scope>
    <source>
        <strain evidence="1">PL_HMW_Pooled</strain>
    </source>
</reference>
<dbReference type="Proteomes" id="UP001219518">
    <property type="component" value="Unassembled WGS sequence"/>
</dbReference>
<proteinExistence type="predicted"/>
<keyword evidence="1" id="KW-0808">Transferase</keyword>
<comment type="caution">
    <text evidence="1">The sequence shown here is derived from an EMBL/GenBank/DDBJ whole genome shotgun (WGS) entry which is preliminary data.</text>
</comment>
<dbReference type="AlphaFoldDB" id="A0AAE1LLB6"/>